<dbReference type="Gene3D" id="3.10.180.10">
    <property type="entry name" value="2,3-Dihydroxybiphenyl 1,2-Dioxygenase, domain 1"/>
    <property type="match status" value="1"/>
</dbReference>
<evidence type="ECO:0000313" key="1">
    <source>
        <dbReference type="EMBL" id="OWK47055.1"/>
    </source>
</evidence>
<dbReference type="SUPFAM" id="SSF54593">
    <property type="entry name" value="Glyoxalase/Bleomycin resistance protein/Dihydroxybiphenyl dioxygenase"/>
    <property type="match status" value="1"/>
</dbReference>
<organism evidence="1 2">
    <name type="scientific">Fimbriiglobus ruber</name>
    <dbReference type="NCBI Taxonomy" id="1908690"/>
    <lineage>
        <taxon>Bacteria</taxon>
        <taxon>Pseudomonadati</taxon>
        <taxon>Planctomycetota</taxon>
        <taxon>Planctomycetia</taxon>
        <taxon>Gemmatales</taxon>
        <taxon>Gemmataceae</taxon>
        <taxon>Fimbriiglobus</taxon>
    </lineage>
</organism>
<gene>
    <name evidence="1" type="ORF">FRUB_00754</name>
</gene>
<dbReference type="InterPro" id="IPR029068">
    <property type="entry name" value="Glyas_Bleomycin-R_OHBP_Dase"/>
</dbReference>
<comment type="caution">
    <text evidence="1">The sequence shown here is derived from an EMBL/GenBank/DDBJ whole genome shotgun (WGS) entry which is preliminary data.</text>
</comment>
<name>A0A225EFC3_9BACT</name>
<dbReference type="Proteomes" id="UP000214646">
    <property type="component" value="Unassembled WGS sequence"/>
</dbReference>
<evidence type="ECO:0000313" key="2">
    <source>
        <dbReference type="Proteomes" id="UP000214646"/>
    </source>
</evidence>
<evidence type="ECO:0008006" key="3">
    <source>
        <dbReference type="Google" id="ProtNLM"/>
    </source>
</evidence>
<sequence length="85" mass="9897">MYAIVKRSGVWVHFQIRRESLPKRVRATFERDVYLYVEDLDDLHAELQKRGALIIQPPHVAPHGIREMVVEDINGYRLAFGEIAP</sequence>
<dbReference type="EMBL" id="NIDE01000001">
    <property type="protein sequence ID" value="OWK47055.1"/>
    <property type="molecule type" value="Genomic_DNA"/>
</dbReference>
<accession>A0A225EFC3</accession>
<dbReference type="AlphaFoldDB" id="A0A225EFC3"/>
<protein>
    <recommendedName>
        <fullName evidence="3">VOC domain-containing protein</fullName>
    </recommendedName>
</protein>
<keyword evidence="2" id="KW-1185">Reference proteome</keyword>
<proteinExistence type="predicted"/>
<reference evidence="2" key="1">
    <citation type="submission" date="2017-06" db="EMBL/GenBank/DDBJ databases">
        <title>Genome analysis of Fimbriiglobus ruber SP5, the first member of the order Planctomycetales with confirmed chitinolytic capability.</title>
        <authorList>
            <person name="Ravin N.V."/>
            <person name="Rakitin A.L."/>
            <person name="Ivanova A.A."/>
            <person name="Beletsky A.V."/>
            <person name="Kulichevskaya I.S."/>
            <person name="Mardanov A.V."/>
            <person name="Dedysh S.N."/>
        </authorList>
    </citation>
    <scope>NUCLEOTIDE SEQUENCE [LARGE SCALE GENOMIC DNA]</scope>
    <source>
        <strain evidence="2">SP5</strain>
    </source>
</reference>